<dbReference type="AlphaFoldDB" id="A0A521G2P5"/>
<organism evidence="1 2">
    <name type="scientific">Candidatus Electronema aureum</name>
    <dbReference type="NCBI Taxonomy" id="2005002"/>
    <lineage>
        <taxon>Bacteria</taxon>
        <taxon>Pseudomonadati</taxon>
        <taxon>Thermodesulfobacteriota</taxon>
        <taxon>Desulfobulbia</taxon>
        <taxon>Desulfobulbales</taxon>
        <taxon>Desulfobulbaceae</taxon>
        <taxon>Candidatus Electronema</taxon>
    </lineage>
</organism>
<dbReference type="EMBL" id="NQJD01000008">
    <property type="protein sequence ID" value="TAA75296.1"/>
    <property type="molecule type" value="Genomic_DNA"/>
</dbReference>
<reference evidence="1" key="1">
    <citation type="submission" date="2017-07" db="EMBL/GenBank/DDBJ databases">
        <title>The cable genome - Insights into the physiology and evolution of filamentous bacteria capable of sulfide oxidation via long distance electron transfer.</title>
        <authorList>
            <person name="Thorup C."/>
            <person name="Bjerg J.T."/>
            <person name="Schreiber L."/>
            <person name="Nielsen L.P."/>
            <person name="Kjeldsen K.U."/>
            <person name="Boesen T."/>
            <person name="Boggild A."/>
            <person name="Meysman F."/>
            <person name="Geelhoed J."/>
            <person name="Schramm A."/>
        </authorList>
    </citation>
    <scope>NUCLEOTIDE SEQUENCE [LARGE SCALE GENOMIC DNA]</scope>
    <source>
        <strain evidence="1">GS</strain>
    </source>
</reference>
<accession>A0A521G2P5</accession>
<gene>
    <name evidence="1" type="ORF">CDV28_10835</name>
</gene>
<proteinExistence type="predicted"/>
<name>A0A521G2P5_9BACT</name>
<comment type="caution">
    <text evidence="1">The sequence shown here is derived from an EMBL/GenBank/DDBJ whole genome shotgun (WGS) entry which is preliminary data.</text>
</comment>
<keyword evidence="2" id="KW-1185">Reference proteome</keyword>
<sequence>MLPSFDGMFSEIYIGVTQLKLKIQLLQQIVQLFFCCTNRQLNKINGL</sequence>
<evidence type="ECO:0000313" key="2">
    <source>
        <dbReference type="Proteomes" id="UP000316238"/>
    </source>
</evidence>
<protein>
    <submittedName>
        <fullName evidence="1">Uncharacterized protein</fullName>
    </submittedName>
</protein>
<dbReference type="Proteomes" id="UP000316238">
    <property type="component" value="Unassembled WGS sequence"/>
</dbReference>
<evidence type="ECO:0000313" key="1">
    <source>
        <dbReference type="EMBL" id="TAA75296.1"/>
    </source>
</evidence>